<evidence type="ECO:0000313" key="2">
    <source>
        <dbReference type="EMBL" id="NHE55592.1"/>
    </source>
</evidence>
<sequence>MEKKNLVPQLGIFLKKDTAFLILAGSFALLTVATIISAWKFGSYLLPDTIGYFKITIGFSDALASLSPFYPFLLSNFPLSLIPLFDRVLFLSLITSVLAIYLLYRIATHADRNEGVIFFSFGISLFSWWSFRVLGSAHADSVFYLMVLVWLYIFIWPDKEDNHYFPAMAVLSALMIWVKLNALFLIPLLLIWILIDRNWGWSIVIGSMIASWALFQWVVPENILQFHLTEQVAGKQGLLTHLGLFYENLASWMQVTLGLVISDTLSQLIPKPVTFIMGLGWAFFLTAYLLMNKNKRENKTYQLLLFGVVYTLCFLAFQQWSGYREVNYRTLFPYLLVISWATWITLIRLNQKKIMILLAICISGHTMVGHGLLWQRKDVASLTLAKDFHQSEVRKNIEGVLEEGHLEIRTDAPEKLMLSFVDLQVLPIQPGNLFIEGKNYPLSEEEKLREREQALESLLSGKAVIVLFKADEFWEQVAENADVASTVDDGVMILSLSALP</sequence>
<comment type="caution">
    <text evidence="2">The sequence shown here is derived from an EMBL/GenBank/DDBJ whole genome shotgun (WGS) entry which is preliminary data.</text>
</comment>
<feature type="transmembrane region" description="Helical" evidence="1">
    <location>
        <begin position="116"/>
        <end position="135"/>
    </location>
</feature>
<dbReference type="Proteomes" id="UP000649799">
    <property type="component" value="Unassembled WGS sequence"/>
</dbReference>
<feature type="transmembrane region" description="Helical" evidence="1">
    <location>
        <begin position="84"/>
        <end position="104"/>
    </location>
</feature>
<keyword evidence="1" id="KW-0472">Membrane</keyword>
<feature type="transmembrane region" description="Helical" evidence="1">
    <location>
        <begin position="303"/>
        <end position="320"/>
    </location>
</feature>
<keyword evidence="3" id="KW-1185">Reference proteome</keyword>
<feature type="transmembrane region" description="Helical" evidence="1">
    <location>
        <begin position="169"/>
        <end position="193"/>
    </location>
</feature>
<reference evidence="2 3" key="1">
    <citation type="submission" date="2020-03" db="EMBL/GenBank/DDBJ databases">
        <title>Cyclobacterium plantarum sp. nov., a marine bacterium isolated from a coastal-marine wetland.</title>
        <authorList>
            <person name="Sanchez-Porro C."/>
            <person name="Ventosa A."/>
            <person name="Amoozegar M."/>
        </authorList>
    </citation>
    <scope>NUCLEOTIDE SEQUENCE [LARGE SCALE GENOMIC DNA]</scope>
    <source>
        <strain evidence="2 3">GBPx2</strain>
    </source>
</reference>
<evidence type="ECO:0000256" key="1">
    <source>
        <dbReference type="SAM" id="Phobius"/>
    </source>
</evidence>
<feature type="transmembrane region" description="Helical" evidence="1">
    <location>
        <begin position="273"/>
        <end position="291"/>
    </location>
</feature>
<feature type="transmembrane region" description="Helical" evidence="1">
    <location>
        <begin position="141"/>
        <end position="157"/>
    </location>
</feature>
<evidence type="ECO:0008006" key="4">
    <source>
        <dbReference type="Google" id="ProtNLM"/>
    </source>
</evidence>
<feature type="transmembrane region" description="Helical" evidence="1">
    <location>
        <begin position="199"/>
        <end position="219"/>
    </location>
</feature>
<keyword evidence="1" id="KW-1133">Transmembrane helix</keyword>
<accession>A0ABX0H563</accession>
<dbReference type="RefSeq" id="WP_166142625.1">
    <property type="nucleotide sequence ID" value="NZ_JAANYN010000001.1"/>
</dbReference>
<evidence type="ECO:0000313" key="3">
    <source>
        <dbReference type="Proteomes" id="UP000649799"/>
    </source>
</evidence>
<feature type="transmembrane region" description="Helical" evidence="1">
    <location>
        <begin position="354"/>
        <end position="374"/>
    </location>
</feature>
<feature type="transmembrane region" description="Helical" evidence="1">
    <location>
        <begin position="20"/>
        <end position="39"/>
    </location>
</feature>
<protein>
    <recommendedName>
        <fullName evidence="4">Glycosyltransferase RgtA/B/C/D-like domain-containing protein</fullName>
    </recommendedName>
</protein>
<proteinExistence type="predicted"/>
<name>A0ABX0H563_9BACT</name>
<organism evidence="2 3">
    <name type="scientific">Cyclobacterium plantarum</name>
    <dbReference type="NCBI Taxonomy" id="2716263"/>
    <lineage>
        <taxon>Bacteria</taxon>
        <taxon>Pseudomonadati</taxon>
        <taxon>Bacteroidota</taxon>
        <taxon>Cytophagia</taxon>
        <taxon>Cytophagales</taxon>
        <taxon>Cyclobacteriaceae</taxon>
        <taxon>Cyclobacterium</taxon>
    </lineage>
</organism>
<feature type="transmembrane region" description="Helical" evidence="1">
    <location>
        <begin position="51"/>
        <end position="72"/>
    </location>
</feature>
<gene>
    <name evidence="2" type="ORF">G9Q97_02060</name>
</gene>
<keyword evidence="1" id="KW-0812">Transmembrane</keyword>
<dbReference type="EMBL" id="JAANYN010000001">
    <property type="protein sequence ID" value="NHE55592.1"/>
    <property type="molecule type" value="Genomic_DNA"/>
</dbReference>
<feature type="transmembrane region" description="Helical" evidence="1">
    <location>
        <begin position="326"/>
        <end position="347"/>
    </location>
</feature>